<keyword evidence="5 8" id="KW-1133">Transmembrane helix</keyword>
<keyword evidence="3" id="KW-0813">Transport</keyword>
<evidence type="ECO:0000256" key="1">
    <source>
        <dbReference type="ARBA" id="ARBA00004141"/>
    </source>
</evidence>
<feature type="transmembrane region" description="Helical" evidence="8">
    <location>
        <begin position="355"/>
        <end position="372"/>
    </location>
</feature>
<dbReference type="InterPro" id="IPR005829">
    <property type="entry name" value="Sugar_transporter_CS"/>
</dbReference>
<evidence type="ECO:0000256" key="7">
    <source>
        <dbReference type="ARBA" id="ARBA00049119"/>
    </source>
</evidence>
<feature type="transmembrane region" description="Helical" evidence="8">
    <location>
        <begin position="608"/>
        <end position="631"/>
    </location>
</feature>
<dbReference type="GO" id="GO:0016020">
    <property type="term" value="C:membrane"/>
    <property type="evidence" value="ECO:0007669"/>
    <property type="project" value="UniProtKB-SubCell"/>
</dbReference>
<feature type="transmembrane region" description="Helical" evidence="8">
    <location>
        <begin position="544"/>
        <end position="568"/>
    </location>
</feature>
<accession>A0AAV9Q8F4</accession>
<dbReference type="PROSITE" id="PS00217">
    <property type="entry name" value="SUGAR_TRANSPORT_2"/>
    <property type="match status" value="1"/>
</dbReference>
<evidence type="ECO:0000259" key="10">
    <source>
        <dbReference type="PROSITE" id="PS50850"/>
    </source>
</evidence>
<evidence type="ECO:0000256" key="9">
    <source>
        <dbReference type="SAM" id="SignalP"/>
    </source>
</evidence>
<dbReference type="Proteomes" id="UP001345827">
    <property type="component" value="Unassembled WGS sequence"/>
</dbReference>
<dbReference type="Gene3D" id="1.20.1250.20">
    <property type="entry name" value="MFS general substrate transporter like domains"/>
    <property type="match status" value="1"/>
</dbReference>
<dbReference type="Pfam" id="PF00083">
    <property type="entry name" value="Sugar_tr"/>
    <property type="match status" value="1"/>
</dbReference>
<dbReference type="InterPro" id="IPR020846">
    <property type="entry name" value="MFS_dom"/>
</dbReference>
<evidence type="ECO:0000256" key="2">
    <source>
        <dbReference type="ARBA" id="ARBA00010992"/>
    </source>
</evidence>
<reference evidence="11 12" key="1">
    <citation type="submission" date="2023-06" db="EMBL/GenBank/DDBJ databases">
        <title>Black Yeasts Isolated from many extreme environments.</title>
        <authorList>
            <person name="Coleine C."/>
            <person name="Stajich J.E."/>
            <person name="Selbmann L."/>
        </authorList>
    </citation>
    <scope>NUCLEOTIDE SEQUENCE [LARGE SCALE GENOMIC DNA]</scope>
    <source>
        <strain evidence="11 12">CCFEE 5887</strain>
    </source>
</reference>
<comment type="similarity">
    <text evidence="2">Belongs to the major facilitator superfamily. Sugar transporter (TC 2.A.1.1) family.</text>
</comment>
<feature type="transmembrane region" description="Helical" evidence="8">
    <location>
        <begin position="441"/>
        <end position="462"/>
    </location>
</feature>
<keyword evidence="12" id="KW-1185">Reference proteome</keyword>
<feature type="chain" id="PRO_5043922806" description="Major facilitator superfamily (MFS) profile domain-containing protein" evidence="9">
    <location>
        <begin position="19"/>
        <end position="789"/>
    </location>
</feature>
<comment type="catalytic activity">
    <reaction evidence="7">
        <text>myo-inositol(out) + H(+)(out) = myo-inositol(in) + H(+)(in)</text>
        <dbReference type="Rhea" id="RHEA:60364"/>
        <dbReference type="ChEBI" id="CHEBI:15378"/>
        <dbReference type="ChEBI" id="CHEBI:17268"/>
    </reaction>
</comment>
<organism evidence="11 12">
    <name type="scientific">Vermiconidia calcicola</name>
    <dbReference type="NCBI Taxonomy" id="1690605"/>
    <lineage>
        <taxon>Eukaryota</taxon>
        <taxon>Fungi</taxon>
        <taxon>Dikarya</taxon>
        <taxon>Ascomycota</taxon>
        <taxon>Pezizomycotina</taxon>
        <taxon>Dothideomycetes</taxon>
        <taxon>Dothideomycetidae</taxon>
        <taxon>Mycosphaerellales</taxon>
        <taxon>Extremaceae</taxon>
        <taxon>Vermiconidia</taxon>
    </lineage>
</organism>
<feature type="domain" description="Major facilitator superfamily (MFS) profile" evidence="10">
    <location>
        <begin position="286"/>
        <end position="747"/>
    </location>
</feature>
<feature type="transmembrane region" description="Helical" evidence="8">
    <location>
        <begin position="692"/>
        <end position="713"/>
    </location>
</feature>
<dbReference type="FunFam" id="1.20.1250.20:FF:000073">
    <property type="entry name" value="MFS myo-inositol transporter, putative"/>
    <property type="match status" value="1"/>
</dbReference>
<dbReference type="PANTHER" id="PTHR48020:SF12">
    <property type="entry name" value="PROTON MYO-INOSITOL COTRANSPORTER"/>
    <property type="match status" value="1"/>
</dbReference>
<proteinExistence type="inferred from homology"/>
<keyword evidence="4 8" id="KW-0812">Transmembrane</keyword>
<feature type="transmembrane region" description="Helical" evidence="8">
    <location>
        <begin position="725"/>
        <end position="743"/>
    </location>
</feature>
<dbReference type="PROSITE" id="PS50850">
    <property type="entry name" value="MFS"/>
    <property type="match status" value="1"/>
</dbReference>
<feature type="transmembrane region" description="Helical" evidence="8">
    <location>
        <begin position="651"/>
        <end position="671"/>
    </location>
</feature>
<evidence type="ECO:0000256" key="6">
    <source>
        <dbReference type="ARBA" id="ARBA00023136"/>
    </source>
</evidence>
<protein>
    <recommendedName>
        <fullName evidence="10">Major facilitator superfamily (MFS) profile domain-containing protein</fullName>
    </recommendedName>
</protein>
<evidence type="ECO:0000313" key="11">
    <source>
        <dbReference type="EMBL" id="KAK5538444.1"/>
    </source>
</evidence>
<dbReference type="EMBL" id="JAXLQG010000006">
    <property type="protein sequence ID" value="KAK5538444.1"/>
    <property type="molecule type" value="Genomic_DNA"/>
</dbReference>
<sequence>MAVLLACFMLAGIGRAHGSGLFQFWDGDHEQTRTHQLSSPLASRTTDPEEIPLQITAAPHELRRRQDYEVTYLPGTYTAVEGPGSLCGYVTSNVHAPVYCGEGLYCFTKASYLQCCSATSASTTTTAYIYTQISTGREVGTTTEISTGTPMALTSTFGSDCAPQTTACYNYNDTSSCKGDCTAAALLCTNSYFPYCASLYAPFTYSTMVGSSTSYGTSQVGITYSCDTAAYGLEYGQAGYGPSIKSTVTLSTESGSSSTFTPTVVPYSKTQASRPASSAAISTPTATSTACVSGLLFGYDTGVISSTLISIGTDLSSRPLTNLDKGLITSCTSFFALVASPIAGVLADKIGRKNIILYADALFTSGALWQAFTTSVWGMILGRSVVGLAIGGASLIVPLYISELAPSHLRGRLVTVSLLFITGGQVVAYLVGWAFSNMPGGWRWMVGLGSVPAVAQIVMLFFMPETPRYLAKTDKESEARVVLAKVYRGMAPDTTDLVEETILAIKKEIMDEEEAHVRLKNSDSKSFVPPTLQSLMLHPPHGRALVITCTLQGLQQLCGFNTLLYFSATIFQRLHFSSPTLTALSVAGTNFLFTIAAFTLIDRVGRRRILLITIPIMVLALLLCAGAFAYIPTAHQGQLEAPANRPATDSSSPLPAIGILFAILLYVSSYAMGLGPIPWQQSELFPMSVRSLGSSLATATNWGCNTVVGLTFLPMMDLLSPQWTFVSYAIICVLGYVVIWHIYPETMGLSLEQVGDLLKDGWGVQESMARLRRMRSRQTLGHRAAGSSS</sequence>
<evidence type="ECO:0000256" key="3">
    <source>
        <dbReference type="ARBA" id="ARBA00022448"/>
    </source>
</evidence>
<evidence type="ECO:0000313" key="12">
    <source>
        <dbReference type="Proteomes" id="UP001345827"/>
    </source>
</evidence>
<feature type="transmembrane region" description="Helical" evidence="8">
    <location>
        <begin position="413"/>
        <end position="435"/>
    </location>
</feature>
<evidence type="ECO:0000256" key="4">
    <source>
        <dbReference type="ARBA" id="ARBA00022692"/>
    </source>
</evidence>
<gene>
    <name evidence="11" type="ORF">LTR25_003986</name>
</gene>
<dbReference type="NCBIfam" id="TIGR00879">
    <property type="entry name" value="SP"/>
    <property type="match status" value="1"/>
</dbReference>
<feature type="transmembrane region" description="Helical" evidence="8">
    <location>
        <begin position="327"/>
        <end position="348"/>
    </location>
</feature>
<keyword evidence="6 8" id="KW-0472">Membrane</keyword>
<dbReference type="AlphaFoldDB" id="A0AAV9Q8F4"/>
<dbReference type="InterPro" id="IPR036259">
    <property type="entry name" value="MFS_trans_sf"/>
</dbReference>
<dbReference type="InterPro" id="IPR005828">
    <property type="entry name" value="MFS_sugar_transport-like"/>
</dbReference>
<dbReference type="InterPro" id="IPR003663">
    <property type="entry name" value="Sugar/inositol_transpt"/>
</dbReference>
<dbReference type="PROSITE" id="PS00216">
    <property type="entry name" value="SUGAR_TRANSPORT_1"/>
    <property type="match status" value="2"/>
</dbReference>
<dbReference type="InterPro" id="IPR050814">
    <property type="entry name" value="Myo-inositol_Transporter"/>
</dbReference>
<feature type="signal peptide" evidence="9">
    <location>
        <begin position="1"/>
        <end position="18"/>
    </location>
</feature>
<keyword evidence="9" id="KW-0732">Signal</keyword>
<dbReference type="GO" id="GO:0005366">
    <property type="term" value="F:myo-inositol:proton symporter activity"/>
    <property type="evidence" value="ECO:0007669"/>
    <property type="project" value="TreeGrafter"/>
</dbReference>
<dbReference type="PANTHER" id="PTHR48020">
    <property type="entry name" value="PROTON MYO-INOSITOL COTRANSPORTER"/>
    <property type="match status" value="1"/>
</dbReference>
<dbReference type="SUPFAM" id="SSF103473">
    <property type="entry name" value="MFS general substrate transporter"/>
    <property type="match status" value="1"/>
</dbReference>
<feature type="transmembrane region" description="Helical" evidence="8">
    <location>
        <begin position="378"/>
        <end position="401"/>
    </location>
</feature>
<comment type="caution">
    <text evidence="11">The sequence shown here is derived from an EMBL/GenBank/DDBJ whole genome shotgun (WGS) entry which is preliminary data.</text>
</comment>
<feature type="transmembrane region" description="Helical" evidence="8">
    <location>
        <begin position="580"/>
        <end position="601"/>
    </location>
</feature>
<evidence type="ECO:0000256" key="8">
    <source>
        <dbReference type="SAM" id="Phobius"/>
    </source>
</evidence>
<evidence type="ECO:0000256" key="5">
    <source>
        <dbReference type="ARBA" id="ARBA00022989"/>
    </source>
</evidence>
<dbReference type="PRINTS" id="PR00171">
    <property type="entry name" value="SUGRTRNSPORT"/>
</dbReference>
<name>A0AAV9Q8F4_9PEZI</name>
<comment type="subcellular location">
    <subcellularLocation>
        <location evidence="1">Membrane</location>
        <topology evidence="1">Multi-pass membrane protein</topology>
    </subcellularLocation>
</comment>
<dbReference type="GO" id="GO:1904679">
    <property type="term" value="P:myo-inositol import across plasma membrane"/>
    <property type="evidence" value="ECO:0007669"/>
    <property type="project" value="TreeGrafter"/>
</dbReference>